<dbReference type="NCBIfam" id="TIGR02937">
    <property type="entry name" value="sigma70-ECF"/>
    <property type="match status" value="1"/>
</dbReference>
<dbReference type="Gene3D" id="1.10.1740.10">
    <property type="match status" value="1"/>
</dbReference>
<dbReference type="Pfam" id="PF08281">
    <property type="entry name" value="Sigma70_r4_2"/>
    <property type="match status" value="1"/>
</dbReference>
<accession>C0GD78</accession>
<dbReference type="SUPFAM" id="SSF88946">
    <property type="entry name" value="Sigma2 domain of RNA polymerase sigma factors"/>
    <property type="match status" value="1"/>
</dbReference>
<name>C0GD78_DETAL</name>
<evidence type="ECO:0000256" key="3">
    <source>
        <dbReference type="ARBA" id="ARBA00023082"/>
    </source>
</evidence>
<comment type="similarity">
    <text evidence="1">Belongs to the sigma-70 factor family. ECF subfamily.</text>
</comment>
<dbReference type="InterPro" id="IPR013249">
    <property type="entry name" value="RNA_pol_sigma70_r4_t2"/>
</dbReference>
<dbReference type="eggNOG" id="COG1595">
    <property type="taxonomic scope" value="Bacteria"/>
</dbReference>
<dbReference type="GO" id="GO:0016987">
    <property type="term" value="F:sigma factor activity"/>
    <property type="evidence" value="ECO:0007669"/>
    <property type="project" value="UniProtKB-KW"/>
</dbReference>
<organism evidence="7 8">
    <name type="scientific">Dethiobacter alkaliphilus AHT 1</name>
    <dbReference type="NCBI Taxonomy" id="555088"/>
    <lineage>
        <taxon>Bacteria</taxon>
        <taxon>Bacillati</taxon>
        <taxon>Bacillota</taxon>
        <taxon>Dethiobacteria</taxon>
        <taxon>Dethiobacterales</taxon>
        <taxon>Dethiobacteraceae</taxon>
        <taxon>Dethiobacter</taxon>
    </lineage>
</organism>
<dbReference type="Pfam" id="PF04542">
    <property type="entry name" value="Sigma70_r2"/>
    <property type="match status" value="1"/>
</dbReference>
<dbReference type="InterPro" id="IPR013324">
    <property type="entry name" value="RNA_pol_sigma_r3/r4-like"/>
</dbReference>
<sequence length="171" mass="20037">MIDLLIKKAKKGDKDSLSQAIMAVKDDAYRVAYCYLHNQEDSMDAVCDAVEKAMVNLKKLKEPKYFKTWFIRIVINEAKMQLRQKQKVISLADSLYVNESFQEKQREDIIDLEKMLDELEPLDRLLIYMKYYLGYTLDEIALSVDLPLGTVKTKIYGNLKVMRDKLELREV</sequence>
<dbReference type="InterPro" id="IPR036388">
    <property type="entry name" value="WH-like_DNA-bd_sf"/>
</dbReference>
<evidence type="ECO:0000259" key="5">
    <source>
        <dbReference type="Pfam" id="PF04542"/>
    </source>
</evidence>
<evidence type="ECO:0000259" key="6">
    <source>
        <dbReference type="Pfam" id="PF08281"/>
    </source>
</evidence>
<dbReference type="InterPro" id="IPR039425">
    <property type="entry name" value="RNA_pol_sigma-70-like"/>
</dbReference>
<keyword evidence="3" id="KW-0731">Sigma factor</keyword>
<dbReference type="InterPro" id="IPR013325">
    <property type="entry name" value="RNA_pol_sigma_r2"/>
</dbReference>
<comment type="caution">
    <text evidence="7">The sequence shown here is derived from an EMBL/GenBank/DDBJ whole genome shotgun (WGS) entry which is preliminary data.</text>
</comment>
<dbReference type="GO" id="GO:0006352">
    <property type="term" value="P:DNA-templated transcription initiation"/>
    <property type="evidence" value="ECO:0007669"/>
    <property type="project" value="InterPro"/>
</dbReference>
<dbReference type="InterPro" id="IPR014284">
    <property type="entry name" value="RNA_pol_sigma-70_dom"/>
</dbReference>
<keyword evidence="4" id="KW-0804">Transcription</keyword>
<dbReference type="EMBL" id="ACJM01000002">
    <property type="protein sequence ID" value="EEG78599.1"/>
    <property type="molecule type" value="Genomic_DNA"/>
</dbReference>
<dbReference type="InterPro" id="IPR007627">
    <property type="entry name" value="RNA_pol_sigma70_r2"/>
</dbReference>
<dbReference type="STRING" id="555088.DealDRAFT_0529"/>
<dbReference type="PANTHER" id="PTHR43133">
    <property type="entry name" value="RNA POLYMERASE ECF-TYPE SIGMA FACTO"/>
    <property type="match status" value="1"/>
</dbReference>
<evidence type="ECO:0000313" key="8">
    <source>
        <dbReference type="Proteomes" id="UP000006443"/>
    </source>
</evidence>
<reference evidence="7 8" key="1">
    <citation type="submission" date="2009-02" db="EMBL/GenBank/DDBJ databases">
        <title>Sequencing of the draft genome and assembly of Dethiobacter alkaliphilus AHT 1.</title>
        <authorList>
            <consortium name="US DOE Joint Genome Institute (JGI-PGF)"/>
            <person name="Lucas S."/>
            <person name="Copeland A."/>
            <person name="Lapidus A."/>
            <person name="Glavina del Rio T."/>
            <person name="Dalin E."/>
            <person name="Tice H."/>
            <person name="Bruce D."/>
            <person name="Goodwin L."/>
            <person name="Pitluck S."/>
            <person name="Larimer F."/>
            <person name="Land M.L."/>
            <person name="Hauser L."/>
            <person name="Muyzer G."/>
        </authorList>
    </citation>
    <scope>NUCLEOTIDE SEQUENCE [LARGE SCALE GENOMIC DNA]</scope>
    <source>
        <strain evidence="7 8">AHT 1</strain>
    </source>
</reference>
<evidence type="ECO:0000313" key="7">
    <source>
        <dbReference type="EMBL" id="EEG78599.1"/>
    </source>
</evidence>
<dbReference type="SUPFAM" id="SSF88659">
    <property type="entry name" value="Sigma3 and sigma4 domains of RNA polymerase sigma factors"/>
    <property type="match status" value="1"/>
</dbReference>
<protein>
    <submittedName>
        <fullName evidence="7">RNA polymerase, sigma-24 subunit, ECF subfamily</fullName>
    </submittedName>
</protein>
<proteinExistence type="inferred from homology"/>
<dbReference type="GO" id="GO:0003677">
    <property type="term" value="F:DNA binding"/>
    <property type="evidence" value="ECO:0007669"/>
    <property type="project" value="InterPro"/>
</dbReference>
<keyword evidence="8" id="KW-1185">Reference proteome</keyword>
<keyword evidence="2" id="KW-0805">Transcription regulation</keyword>
<feature type="domain" description="RNA polymerase sigma factor 70 region 4 type 2" evidence="6">
    <location>
        <begin position="111"/>
        <end position="156"/>
    </location>
</feature>
<evidence type="ECO:0000256" key="1">
    <source>
        <dbReference type="ARBA" id="ARBA00010641"/>
    </source>
</evidence>
<dbReference type="PANTHER" id="PTHR43133:SF51">
    <property type="entry name" value="RNA POLYMERASE SIGMA FACTOR"/>
    <property type="match status" value="1"/>
</dbReference>
<dbReference type="AlphaFoldDB" id="C0GD78"/>
<evidence type="ECO:0000256" key="2">
    <source>
        <dbReference type="ARBA" id="ARBA00023015"/>
    </source>
</evidence>
<feature type="domain" description="RNA polymerase sigma-70 region 2" evidence="5">
    <location>
        <begin position="22"/>
        <end position="87"/>
    </location>
</feature>
<evidence type="ECO:0000256" key="4">
    <source>
        <dbReference type="ARBA" id="ARBA00023163"/>
    </source>
</evidence>
<dbReference type="RefSeq" id="WP_008514602.1">
    <property type="nucleotide sequence ID" value="NZ_ACJM01000002.1"/>
</dbReference>
<dbReference type="Proteomes" id="UP000006443">
    <property type="component" value="Unassembled WGS sequence"/>
</dbReference>
<dbReference type="Gene3D" id="1.10.10.10">
    <property type="entry name" value="Winged helix-like DNA-binding domain superfamily/Winged helix DNA-binding domain"/>
    <property type="match status" value="1"/>
</dbReference>
<gene>
    <name evidence="7" type="ORF">DealDRAFT_0529</name>
</gene>